<name>A0ABR3RF06_9PLEO</name>
<dbReference type="InterPro" id="IPR009644">
    <property type="entry name" value="FKTN/MNN4/W02B3.4-1"/>
</dbReference>
<keyword evidence="3" id="KW-1133">Transmembrane helix</keyword>
<keyword evidence="8" id="KW-0808">Transferase</keyword>
<dbReference type="PANTHER" id="PTHR15407">
    <property type="entry name" value="FUKUTIN-RELATED"/>
    <property type="match status" value="1"/>
</dbReference>
<evidence type="ECO:0000256" key="3">
    <source>
        <dbReference type="ARBA" id="ARBA00022989"/>
    </source>
</evidence>
<evidence type="ECO:0000256" key="5">
    <source>
        <dbReference type="SAM" id="MobiDB-lite"/>
    </source>
</evidence>
<keyword evidence="6" id="KW-0732">Signal</keyword>
<evidence type="ECO:0000259" key="7">
    <source>
        <dbReference type="Pfam" id="PF04991"/>
    </source>
</evidence>
<feature type="domain" description="LicD/FKTN/FKRP nucleotidyltransferase" evidence="7">
    <location>
        <begin position="94"/>
        <end position="145"/>
    </location>
</feature>
<sequence>MKLPIELLLLLPAALSAPLARRSATLPQLVGLTSNSRDLSTTDTRHPEKYFHESIYHPHYDGRFADAVLPKETRLFHMRLLLRSYMAAMERARVRTWVMHGSLLGWWWNQGMFPWDSDLDFCVEQTGMAELAGWWNMTVHSFTAEDLGIEDLKKEDIYAWDRRRRGSVTREEQEVIHEPAGLEAGVWDKVMDEGKRYLLEVNPHYTDISTSDTHNVIDARWIDTSTGLFIDITTIHPVPSSAETKSEEHQIFLAQGGRQVQVDAAKEMYTKDTHLYTTSSLFPLRESRFEGTKIFVPYAYEQLLLEEYGPQALTETWFNSYEFDRESKEWNAAPEPSRGSKYRADRENAGARYKKSGKKPKWKPVEGTESRVKDNAGDKAYTPSPGSTDDVHVVPGGAS</sequence>
<dbReference type="InterPro" id="IPR007074">
    <property type="entry name" value="LicD/FKTN/FKRP_NTP_transf"/>
</dbReference>
<dbReference type="Proteomes" id="UP001521222">
    <property type="component" value="Unassembled WGS sequence"/>
</dbReference>
<evidence type="ECO:0000256" key="6">
    <source>
        <dbReference type="SAM" id="SignalP"/>
    </source>
</evidence>
<dbReference type="PANTHER" id="PTHR15407:SF32">
    <property type="entry name" value="PROTEIN (MNN4), PUTATIVE (AFU_ORTHOLOGUE AFUA_1G03790)-RELATED"/>
    <property type="match status" value="1"/>
</dbReference>
<keyword evidence="8" id="KW-0328">Glycosyltransferase</keyword>
<dbReference type="GO" id="GO:0016757">
    <property type="term" value="F:glycosyltransferase activity"/>
    <property type="evidence" value="ECO:0007669"/>
    <property type="project" value="UniProtKB-KW"/>
</dbReference>
<keyword evidence="9" id="KW-1185">Reference proteome</keyword>
<feature type="compositionally biased region" description="Basic residues" evidence="5">
    <location>
        <begin position="352"/>
        <end position="362"/>
    </location>
</feature>
<feature type="domain" description="LicD/FKTN/FKRP nucleotidyltransferase" evidence="7">
    <location>
        <begin position="264"/>
        <end position="309"/>
    </location>
</feature>
<keyword evidence="2" id="KW-0812">Transmembrane</keyword>
<comment type="caution">
    <text evidence="8">The sequence shown here is derived from an EMBL/GenBank/DDBJ whole genome shotgun (WGS) entry which is preliminary data.</text>
</comment>
<accession>A0ABR3RF06</accession>
<feature type="compositionally biased region" description="Basic and acidic residues" evidence="5">
    <location>
        <begin position="363"/>
        <end position="377"/>
    </location>
</feature>
<comment type="subcellular location">
    <subcellularLocation>
        <location evidence="1">Membrane</location>
        <topology evidence="1">Single-pass membrane protein</topology>
    </subcellularLocation>
</comment>
<evidence type="ECO:0000256" key="2">
    <source>
        <dbReference type="ARBA" id="ARBA00022692"/>
    </source>
</evidence>
<dbReference type="EMBL" id="JAKIXB020000013">
    <property type="protein sequence ID" value="KAL1603023.1"/>
    <property type="molecule type" value="Genomic_DNA"/>
</dbReference>
<reference evidence="8 9" key="1">
    <citation type="submission" date="2024-02" db="EMBL/GenBank/DDBJ databases">
        <title>De novo assembly and annotation of 12 fungi associated with fruit tree decline syndrome in Ontario, Canada.</title>
        <authorList>
            <person name="Sulman M."/>
            <person name="Ellouze W."/>
            <person name="Ilyukhin E."/>
        </authorList>
    </citation>
    <scope>NUCLEOTIDE SEQUENCE [LARGE SCALE GENOMIC DNA]</scope>
    <source>
        <strain evidence="8 9">M97-236</strain>
    </source>
</reference>
<keyword evidence="4" id="KW-0472">Membrane</keyword>
<feature type="region of interest" description="Disordered" evidence="5">
    <location>
        <begin position="328"/>
        <end position="399"/>
    </location>
</feature>
<organism evidence="8 9">
    <name type="scientific">Nothophoma quercina</name>
    <dbReference type="NCBI Taxonomy" id="749835"/>
    <lineage>
        <taxon>Eukaryota</taxon>
        <taxon>Fungi</taxon>
        <taxon>Dikarya</taxon>
        <taxon>Ascomycota</taxon>
        <taxon>Pezizomycotina</taxon>
        <taxon>Dothideomycetes</taxon>
        <taxon>Pleosporomycetidae</taxon>
        <taxon>Pleosporales</taxon>
        <taxon>Pleosporineae</taxon>
        <taxon>Didymellaceae</taxon>
        <taxon>Nothophoma</taxon>
    </lineage>
</organism>
<evidence type="ECO:0000313" key="8">
    <source>
        <dbReference type="EMBL" id="KAL1603023.1"/>
    </source>
</evidence>
<proteinExistence type="predicted"/>
<dbReference type="Pfam" id="PF04991">
    <property type="entry name" value="LicD"/>
    <property type="match status" value="2"/>
</dbReference>
<feature type="chain" id="PRO_5045123395" evidence="6">
    <location>
        <begin position="17"/>
        <end position="399"/>
    </location>
</feature>
<evidence type="ECO:0000256" key="1">
    <source>
        <dbReference type="ARBA" id="ARBA00004167"/>
    </source>
</evidence>
<protein>
    <submittedName>
        <fullName evidence="8">Mannosyltransferase</fullName>
    </submittedName>
</protein>
<evidence type="ECO:0000256" key="4">
    <source>
        <dbReference type="ARBA" id="ARBA00023136"/>
    </source>
</evidence>
<gene>
    <name evidence="8" type="primary">MNN4_2</name>
    <name evidence="8" type="ORF">SLS59_004679</name>
</gene>
<feature type="signal peptide" evidence="6">
    <location>
        <begin position="1"/>
        <end position="16"/>
    </location>
</feature>
<evidence type="ECO:0000313" key="9">
    <source>
        <dbReference type="Proteomes" id="UP001521222"/>
    </source>
</evidence>